<gene>
    <name evidence="2" type="ORF">SAMN05216258_10882</name>
</gene>
<protein>
    <submittedName>
        <fullName evidence="2">N-methylhydantoinase B</fullName>
    </submittedName>
</protein>
<feature type="domain" description="Hydantoinase B/oxoprolinase" evidence="1">
    <location>
        <begin position="10"/>
        <end position="532"/>
    </location>
</feature>
<dbReference type="PANTHER" id="PTHR11365:SF23">
    <property type="entry name" value="HYPOTHETICAL 5-OXOPROLINASE (EUROFUNG)-RELATED"/>
    <property type="match status" value="1"/>
</dbReference>
<dbReference type="STRING" id="1114924.SAMN05216258_10882"/>
<dbReference type="GO" id="GO:0005829">
    <property type="term" value="C:cytosol"/>
    <property type="evidence" value="ECO:0007669"/>
    <property type="project" value="TreeGrafter"/>
</dbReference>
<evidence type="ECO:0000259" key="1">
    <source>
        <dbReference type="Pfam" id="PF02538"/>
    </source>
</evidence>
<accession>A0A1I3JPD0</accession>
<proteinExistence type="predicted"/>
<reference evidence="2 3" key="1">
    <citation type="submission" date="2016-10" db="EMBL/GenBank/DDBJ databases">
        <authorList>
            <person name="de Groot N.N."/>
        </authorList>
    </citation>
    <scope>NUCLEOTIDE SEQUENCE [LARGE SCALE GENOMIC DNA]</scope>
    <source>
        <strain evidence="2 3">CGMCC 1.11030</strain>
    </source>
</reference>
<dbReference type="AlphaFoldDB" id="A0A1I3JPD0"/>
<dbReference type="GO" id="GO:0017168">
    <property type="term" value="F:5-oxoprolinase (ATP-hydrolyzing) activity"/>
    <property type="evidence" value="ECO:0007669"/>
    <property type="project" value="TreeGrafter"/>
</dbReference>
<sequence length="582" mass="61348">MTDAKAATLDPVTLAVLKGRLEQIVDEMDATLYRSAFNPTIAEAKDACHGIYDPVTGDTLVQGANGLPIFVGAMAFAVRAVIAKVEKEGNLAEGDVFIFNDPYDGGTHLNDFRLVRPIFREGKLFAWMASVGHWLDIGGNVPGGYNPKAVESFQEGVRFPPVKLYRKGEVQTDIIAMLEANSRLPMSNWGDLNAQLNALDLGEKRLLALLDEYGDATIATAFDAFSDRAEALMRASIAKIPDGVYSFEDVLDNDGITDVALTVALDATISGETMRLDFSRSSPACQGPINISRSTAVAACYVALKHVFPDVPANAGCLRPISFDIVDGSILGANAPKPVAGYTETILRLIGVVFGALAQADPDRALGGPFGTINALSIAGHRPDGSRWVMFSFFGGGLGGSPASDGLNHANNPISTATIPPVEILEAAYPVCFTQWALRDGSAGPGEHRGGVGAVYEVELLTDADVSLLGERGKAPPFGVAGGKPAAVNAFFWQTDDGEKSPPMVSKITDLRLPAGRRVRLETPGGGGWGEPFARDPRAVARDVALGFVTAEQARADYGVALTETGEVDASATRDLRAGAAA</sequence>
<dbReference type="EMBL" id="FOQH01000008">
    <property type="protein sequence ID" value="SFI61765.1"/>
    <property type="molecule type" value="Genomic_DNA"/>
</dbReference>
<dbReference type="PANTHER" id="PTHR11365">
    <property type="entry name" value="5-OXOPROLINASE RELATED"/>
    <property type="match status" value="1"/>
</dbReference>
<dbReference type="InterPro" id="IPR045079">
    <property type="entry name" value="Oxoprolinase-like"/>
</dbReference>
<evidence type="ECO:0000313" key="3">
    <source>
        <dbReference type="Proteomes" id="UP000199377"/>
    </source>
</evidence>
<dbReference type="RefSeq" id="WP_092861709.1">
    <property type="nucleotide sequence ID" value="NZ_FOQH01000008.1"/>
</dbReference>
<dbReference type="OrthoDB" id="9761586at2"/>
<organism evidence="2 3">
    <name type="scientific">Albimonas pacifica</name>
    <dbReference type="NCBI Taxonomy" id="1114924"/>
    <lineage>
        <taxon>Bacteria</taxon>
        <taxon>Pseudomonadati</taxon>
        <taxon>Pseudomonadota</taxon>
        <taxon>Alphaproteobacteria</taxon>
        <taxon>Rhodobacterales</taxon>
        <taxon>Paracoccaceae</taxon>
        <taxon>Albimonas</taxon>
    </lineage>
</organism>
<dbReference type="Pfam" id="PF02538">
    <property type="entry name" value="Hydantoinase_B"/>
    <property type="match status" value="1"/>
</dbReference>
<dbReference type="InterPro" id="IPR003692">
    <property type="entry name" value="Hydantoinase_B"/>
</dbReference>
<dbReference type="Proteomes" id="UP000199377">
    <property type="component" value="Unassembled WGS sequence"/>
</dbReference>
<evidence type="ECO:0000313" key="2">
    <source>
        <dbReference type="EMBL" id="SFI61765.1"/>
    </source>
</evidence>
<keyword evidence="3" id="KW-1185">Reference proteome</keyword>
<name>A0A1I3JPD0_9RHOB</name>
<dbReference type="GO" id="GO:0006749">
    <property type="term" value="P:glutathione metabolic process"/>
    <property type="evidence" value="ECO:0007669"/>
    <property type="project" value="TreeGrafter"/>
</dbReference>